<dbReference type="Proteomes" id="UP001214976">
    <property type="component" value="Unassembled WGS sequence"/>
</dbReference>
<dbReference type="EMBL" id="JARQTX010000001">
    <property type="protein sequence ID" value="MDG2944859.1"/>
    <property type="molecule type" value="Genomic_DNA"/>
</dbReference>
<evidence type="ECO:0000313" key="2">
    <source>
        <dbReference type="EMBL" id="MDG2944859.1"/>
    </source>
</evidence>
<evidence type="ECO:0000313" key="4">
    <source>
        <dbReference type="Proteomes" id="UP001214976"/>
    </source>
</evidence>
<keyword evidence="5" id="KW-1185">Reference proteome</keyword>
<dbReference type="Pfam" id="PF10818">
    <property type="entry name" value="SecM_small"/>
    <property type="match status" value="1"/>
</dbReference>
<proteinExistence type="predicted"/>
<evidence type="ECO:0000256" key="1">
    <source>
        <dbReference type="SAM" id="SignalP"/>
    </source>
</evidence>
<feature type="signal peptide" evidence="1">
    <location>
        <begin position="1"/>
        <end position="22"/>
    </location>
</feature>
<dbReference type="Proteomes" id="UP001216057">
    <property type="component" value="Unassembled WGS sequence"/>
</dbReference>
<dbReference type="NCBIfam" id="NF038363">
    <property type="entry name" value="SecM_small"/>
    <property type="match status" value="1"/>
</dbReference>
<reference evidence="3 5" key="1">
    <citation type="submission" date="2023-03" db="EMBL/GenBank/DDBJ databases">
        <title>Classification of Bisgaard taxon 6 and taxon 10 as Exercitatus varius gen. nov., spec. nov.</title>
        <authorList>
            <person name="Christensen H."/>
        </authorList>
    </citation>
    <scope>NUCLEOTIDE SEQUENCE</scope>
    <source>
        <strain evidence="2 5">23350_01</strain>
        <strain evidence="3">86116</strain>
    </source>
</reference>
<comment type="caution">
    <text evidence="3">The sequence shown here is derived from an EMBL/GenBank/DDBJ whole genome shotgun (WGS) entry which is preliminary data.</text>
</comment>
<dbReference type="AlphaFoldDB" id="A0AAW6Q778"/>
<feature type="chain" id="PRO_5043790069" evidence="1">
    <location>
        <begin position="23"/>
        <end position="99"/>
    </location>
</feature>
<accession>A0AAW6Q778</accession>
<sequence>MILTKGKHYFWSRLLFSVIAMFALPQVQISQHAESDNHTYQNQSVQRQIARAAQVLQQKQAQQFFVVSSVEPKKLLEFRPHFSVTEFAFHAPIRGSPRV</sequence>
<dbReference type="InterPro" id="IPR020508">
    <property type="entry name" value="SecM_small"/>
</dbReference>
<evidence type="ECO:0000313" key="5">
    <source>
        <dbReference type="Proteomes" id="UP001216057"/>
    </source>
</evidence>
<gene>
    <name evidence="3" type="primary">secM</name>
    <name evidence="3" type="ORF">P7M15_02555</name>
    <name evidence="2" type="ORF">P7M32_00185</name>
</gene>
<dbReference type="RefSeq" id="WP_317476657.1">
    <property type="nucleotide sequence ID" value="NZ_JARQTR010000001.1"/>
</dbReference>
<keyword evidence="1" id="KW-0732">Signal</keyword>
<name>A0AAW6Q778_9PAST</name>
<evidence type="ECO:0000313" key="3">
    <source>
        <dbReference type="EMBL" id="MDG2949409.1"/>
    </source>
</evidence>
<dbReference type="EMBL" id="JARQTW010000004">
    <property type="protein sequence ID" value="MDG2949409.1"/>
    <property type="molecule type" value="Genomic_DNA"/>
</dbReference>
<protein>
    <submittedName>
        <fullName evidence="3">SecA translation cis-regulator SecM</fullName>
    </submittedName>
</protein>
<organism evidence="3 4">
    <name type="scientific">Exercitatus varius</name>
    <dbReference type="NCBI Taxonomy" id="67857"/>
    <lineage>
        <taxon>Bacteria</taxon>
        <taxon>Pseudomonadati</taxon>
        <taxon>Pseudomonadota</taxon>
        <taxon>Gammaproteobacteria</taxon>
        <taxon>Pasteurellales</taxon>
        <taxon>Pasteurellaceae</taxon>
        <taxon>Exercitatus</taxon>
    </lineage>
</organism>